<evidence type="ECO:0000256" key="1">
    <source>
        <dbReference type="SAM" id="MobiDB-lite"/>
    </source>
</evidence>
<keyword evidence="2" id="KW-0472">Membrane</keyword>
<sequence>MGIPISTYIVSMVGYIVFLLVLVEMMRRTPRFTFAFWLLSLLTAPLWADNLDGWFRWAKTVSVLIPTAIIVGSARLAYLYYDNPNRILKFFRKDWVLWCLYGVLFLNIAEATVKDLVTQNYFNFIAGCVLLATMPLPKYKNGKRQYWLIGKDAPNDLLFFSTAAWNFLYTTWNMAFVYGENPGYFASSFCILMAAELYPLIKGRPELYIIARVYTLAFHILVRAMGDPFADVMDSTHWANDNVLMFWGVANAVLHIAYLIYYFKKFRQPNAEGGKEPPYGNRTPPLVVDARTEESSPLLETQKPSIASGQKPVTA</sequence>
<feature type="transmembrane region" description="Helical" evidence="2">
    <location>
        <begin position="244"/>
        <end position="263"/>
    </location>
</feature>
<evidence type="ECO:0000313" key="4">
    <source>
        <dbReference type="Proteomes" id="UP000199527"/>
    </source>
</evidence>
<protein>
    <submittedName>
        <fullName evidence="3">Uncharacterized protein</fullName>
    </submittedName>
</protein>
<keyword evidence="2" id="KW-0812">Transmembrane</keyword>
<dbReference type="Proteomes" id="UP000199527">
    <property type="component" value="Unassembled WGS sequence"/>
</dbReference>
<feature type="transmembrane region" description="Helical" evidence="2">
    <location>
        <begin position="119"/>
        <end position="136"/>
    </location>
</feature>
<proteinExistence type="predicted"/>
<feature type="compositionally biased region" description="Polar residues" evidence="1">
    <location>
        <begin position="298"/>
        <end position="315"/>
    </location>
</feature>
<dbReference type="AlphaFoldDB" id="A0A1G8MK25"/>
<keyword evidence="4" id="KW-1185">Reference proteome</keyword>
<gene>
    <name evidence="3" type="ORF">SAMN04488540_102400</name>
</gene>
<keyword evidence="2" id="KW-1133">Transmembrane helix</keyword>
<evidence type="ECO:0000256" key="2">
    <source>
        <dbReference type="SAM" id="Phobius"/>
    </source>
</evidence>
<feature type="region of interest" description="Disordered" evidence="1">
    <location>
        <begin position="272"/>
        <end position="315"/>
    </location>
</feature>
<accession>A0A1G8MK25</accession>
<organism evidence="3 4">
    <name type="scientific">Ferrimonas sediminum</name>
    <dbReference type="NCBI Taxonomy" id="718193"/>
    <lineage>
        <taxon>Bacteria</taxon>
        <taxon>Pseudomonadati</taxon>
        <taxon>Pseudomonadota</taxon>
        <taxon>Gammaproteobacteria</taxon>
        <taxon>Alteromonadales</taxon>
        <taxon>Ferrimonadaceae</taxon>
        <taxon>Ferrimonas</taxon>
    </lineage>
</organism>
<feature type="transmembrane region" description="Helical" evidence="2">
    <location>
        <begin position="32"/>
        <end position="48"/>
    </location>
</feature>
<feature type="transmembrane region" description="Helical" evidence="2">
    <location>
        <begin position="54"/>
        <end position="74"/>
    </location>
</feature>
<name>A0A1G8MK25_9GAMM</name>
<feature type="transmembrane region" description="Helical" evidence="2">
    <location>
        <begin position="157"/>
        <end position="178"/>
    </location>
</feature>
<dbReference type="EMBL" id="FNEM01000002">
    <property type="protein sequence ID" value="SDI68165.1"/>
    <property type="molecule type" value="Genomic_DNA"/>
</dbReference>
<feature type="transmembrane region" description="Helical" evidence="2">
    <location>
        <begin position="95"/>
        <end position="113"/>
    </location>
</feature>
<reference evidence="4" key="1">
    <citation type="submission" date="2016-10" db="EMBL/GenBank/DDBJ databases">
        <authorList>
            <person name="Varghese N."/>
            <person name="Submissions S."/>
        </authorList>
    </citation>
    <scope>NUCLEOTIDE SEQUENCE [LARGE SCALE GENOMIC DNA]</scope>
    <source>
        <strain evidence="4">DSM 23317</strain>
    </source>
</reference>
<evidence type="ECO:0000313" key="3">
    <source>
        <dbReference type="EMBL" id="SDI68165.1"/>
    </source>
</evidence>
<feature type="transmembrane region" description="Helical" evidence="2">
    <location>
        <begin position="6"/>
        <end position="25"/>
    </location>
</feature>